<accession>A0A0D2D9B0</accession>
<dbReference type="GeneID" id="27343057"/>
<dbReference type="HOGENOM" id="CLU_1875216_0_0_1"/>
<name>A0A0D2D9B0_9EURO</name>
<gene>
    <name evidence="1" type="ORF">PV07_03863</name>
</gene>
<proteinExistence type="predicted"/>
<reference evidence="1 2" key="1">
    <citation type="submission" date="2015-01" db="EMBL/GenBank/DDBJ databases">
        <title>The Genome Sequence of Cladophialophora immunda CBS83496.</title>
        <authorList>
            <consortium name="The Broad Institute Genomics Platform"/>
            <person name="Cuomo C."/>
            <person name="de Hoog S."/>
            <person name="Gorbushina A."/>
            <person name="Stielow B."/>
            <person name="Teixiera M."/>
            <person name="Abouelleil A."/>
            <person name="Chapman S.B."/>
            <person name="Priest M."/>
            <person name="Young S.K."/>
            <person name="Wortman J."/>
            <person name="Nusbaum C."/>
            <person name="Birren B."/>
        </authorList>
    </citation>
    <scope>NUCLEOTIDE SEQUENCE [LARGE SCALE GENOMIC DNA]</scope>
    <source>
        <strain evidence="1 2">CBS 83496</strain>
    </source>
</reference>
<protein>
    <submittedName>
        <fullName evidence="1">Uncharacterized protein</fullName>
    </submittedName>
</protein>
<dbReference type="Proteomes" id="UP000054466">
    <property type="component" value="Unassembled WGS sequence"/>
</dbReference>
<organism evidence="1 2">
    <name type="scientific">Cladophialophora immunda</name>
    <dbReference type="NCBI Taxonomy" id="569365"/>
    <lineage>
        <taxon>Eukaryota</taxon>
        <taxon>Fungi</taxon>
        <taxon>Dikarya</taxon>
        <taxon>Ascomycota</taxon>
        <taxon>Pezizomycotina</taxon>
        <taxon>Eurotiomycetes</taxon>
        <taxon>Chaetothyriomycetidae</taxon>
        <taxon>Chaetothyriales</taxon>
        <taxon>Herpotrichiellaceae</taxon>
        <taxon>Cladophialophora</taxon>
    </lineage>
</organism>
<sequence length="136" mass="15229">MSPSSRLQRKPLASVHLDVASYASSSILSSAFDSSAAPPCPTLVRRCTSDPAALVYPWLQETRSLFQSYMRGSYQCLSVCRGSSPQEQERDRHTKKPETCYHMEIYYVWLDLSIRPIQAVSYCHSESADCSSSLPV</sequence>
<dbReference type="VEuPathDB" id="FungiDB:PV07_03863"/>
<keyword evidence="2" id="KW-1185">Reference proteome</keyword>
<dbReference type="EMBL" id="KN847041">
    <property type="protein sequence ID" value="KIW32309.1"/>
    <property type="molecule type" value="Genomic_DNA"/>
</dbReference>
<evidence type="ECO:0000313" key="2">
    <source>
        <dbReference type="Proteomes" id="UP000054466"/>
    </source>
</evidence>
<dbReference type="AlphaFoldDB" id="A0A0D2D9B0"/>
<dbReference type="RefSeq" id="XP_016252525.1">
    <property type="nucleotide sequence ID" value="XM_016390623.1"/>
</dbReference>
<evidence type="ECO:0000313" key="1">
    <source>
        <dbReference type="EMBL" id="KIW32309.1"/>
    </source>
</evidence>